<evidence type="ECO:0000313" key="4">
    <source>
        <dbReference type="Proteomes" id="UP000762676"/>
    </source>
</evidence>
<dbReference type="PANTHER" id="PTHR23282">
    <property type="entry name" value="APICAL ENDOSOMAL GLYCOPROTEIN PRECURSOR"/>
    <property type="match status" value="1"/>
</dbReference>
<evidence type="ECO:0000256" key="1">
    <source>
        <dbReference type="SAM" id="MobiDB-lite"/>
    </source>
</evidence>
<dbReference type="SMART" id="SM00137">
    <property type="entry name" value="MAM"/>
    <property type="match status" value="3"/>
</dbReference>
<dbReference type="Proteomes" id="UP000762676">
    <property type="component" value="Unassembled WGS sequence"/>
</dbReference>
<dbReference type="AlphaFoldDB" id="A0AAV4H2H4"/>
<organism evidence="3 4">
    <name type="scientific">Elysia marginata</name>
    <dbReference type="NCBI Taxonomy" id="1093978"/>
    <lineage>
        <taxon>Eukaryota</taxon>
        <taxon>Metazoa</taxon>
        <taxon>Spiralia</taxon>
        <taxon>Lophotrochozoa</taxon>
        <taxon>Mollusca</taxon>
        <taxon>Gastropoda</taxon>
        <taxon>Heterobranchia</taxon>
        <taxon>Euthyneura</taxon>
        <taxon>Panpulmonata</taxon>
        <taxon>Sacoglossa</taxon>
        <taxon>Placobranchoidea</taxon>
        <taxon>Plakobranchidae</taxon>
        <taxon>Elysia</taxon>
    </lineage>
</organism>
<gene>
    <name evidence="3" type="ORF">ElyMa_002604200</name>
</gene>
<feature type="domain" description="MAM" evidence="2">
    <location>
        <begin position="347"/>
        <end position="491"/>
    </location>
</feature>
<dbReference type="CDD" id="cd06263">
    <property type="entry name" value="MAM"/>
    <property type="match status" value="1"/>
</dbReference>
<dbReference type="PANTHER" id="PTHR23282:SF101">
    <property type="entry name" value="MAM DOMAIN-CONTAINING PROTEIN"/>
    <property type="match status" value="1"/>
</dbReference>
<keyword evidence="4" id="KW-1185">Reference proteome</keyword>
<dbReference type="InterPro" id="IPR013320">
    <property type="entry name" value="ConA-like_dom_sf"/>
</dbReference>
<dbReference type="GO" id="GO:0016020">
    <property type="term" value="C:membrane"/>
    <property type="evidence" value="ECO:0007669"/>
    <property type="project" value="InterPro"/>
</dbReference>
<dbReference type="Gene3D" id="2.60.120.200">
    <property type="match status" value="3"/>
</dbReference>
<feature type="region of interest" description="Disordered" evidence="1">
    <location>
        <begin position="468"/>
        <end position="491"/>
    </location>
</feature>
<dbReference type="EMBL" id="BMAT01005366">
    <property type="protein sequence ID" value="GFR91909.1"/>
    <property type="molecule type" value="Genomic_DNA"/>
</dbReference>
<dbReference type="SUPFAM" id="SSF49899">
    <property type="entry name" value="Concanavalin A-like lectins/glucanases"/>
    <property type="match status" value="3"/>
</dbReference>
<feature type="domain" description="MAM" evidence="2">
    <location>
        <begin position="163"/>
        <end position="327"/>
    </location>
</feature>
<evidence type="ECO:0000313" key="3">
    <source>
        <dbReference type="EMBL" id="GFR91909.1"/>
    </source>
</evidence>
<feature type="domain" description="MAM" evidence="2">
    <location>
        <begin position="9"/>
        <end position="161"/>
    </location>
</feature>
<accession>A0AAV4H2H4</accession>
<comment type="caution">
    <text evidence="3">The sequence shown here is derived from an EMBL/GenBank/DDBJ whole genome shotgun (WGS) entry which is preliminary data.</text>
</comment>
<evidence type="ECO:0000259" key="2">
    <source>
        <dbReference type="PROSITE" id="PS50060"/>
    </source>
</evidence>
<dbReference type="PROSITE" id="PS50060">
    <property type="entry name" value="MAM_2"/>
    <property type="match status" value="3"/>
</dbReference>
<dbReference type="InterPro" id="IPR000998">
    <property type="entry name" value="MAM_dom"/>
</dbReference>
<name>A0AAV4H2H4_9GAST</name>
<proteinExistence type="predicted"/>
<dbReference type="InterPro" id="IPR051560">
    <property type="entry name" value="MAM_domain-containing"/>
</dbReference>
<sequence>MTVNFIFADECKFDHEYCGYMDDDTADYEWHFGYRDNRQMIIGVSGIQPSVVGHSIDEKARLKSPIYAGGGQECLRFTYTMPGAISGLLSVYAQEIGKDLGKALWNMPYLKSLDYNELRSVSLPLFQYNPFQIVFEHRVGVANGNSPVIFESRVLTHPCEPIGSCDFEEDSCSYQLKEWFRFSPRNPSSSMFQMGIYPSMKLLPAVDHTYGVNDGVFLGAYLFRKRVAQLTSPVLHKTSSSCLTLAYALTGSAYLKVYVDVDGIGKTLLATVNDTTDRGQIVQWKEVQTDIVAEQNFVVIIEGKSTQQGRSSASVDDIKILSGSCANQTSTATGAQEQKVPEIMKDLSCNFEDASNEFCNFRRGKEMHGSWMKIQGSSSSPSLNFDHTRSDTKGSFAAMVSNSSSDIAEAELELVASVTTLPGCLSFWYHMSGHTLNTLRVYFQGDSPLWEITNQENVVWKHAQVNLGADNPEDSQDTQGSNNEKEFFMVS</sequence>
<reference evidence="3 4" key="1">
    <citation type="journal article" date="2021" name="Elife">
        <title>Chloroplast acquisition without the gene transfer in kleptoplastic sea slugs, Plakobranchus ocellatus.</title>
        <authorList>
            <person name="Maeda T."/>
            <person name="Takahashi S."/>
            <person name="Yoshida T."/>
            <person name="Shimamura S."/>
            <person name="Takaki Y."/>
            <person name="Nagai Y."/>
            <person name="Toyoda A."/>
            <person name="Suzuki Y."/>
            <person name="Arimoto A."/>
            <person name="Ishii H."/>
            <person name="Satoh N."/>
            <person name="Nishiyama T."/>
            <person name="Hasebe M."/>
            <person name="Maruyama T."/>
            <person name="Minagawa J."/>
            <person name="Obokata J."/>
            <person name="Shigenobu S."/>
        </authorList>
    </citation>
    <scope>NUCLEOTIDE SEQUENCE [LARGE SCALE GENOMIC DNA]</scope>
</reference>
<dbReference type="Pfam" id="PF00629">
    <property type="entry name" value="MAM"/>
    <property type="match status" value="3"/>
</dbReference>
<protein>
    <submittedName>
        <fullName evidence="3">MAM and LDL-receptor class A domain-containing protein 1-like</fullName>
    </submittedName>
</protein>